<name>A0A1H9UK63_9BACI</name>
<keyword evidence="2" id="KW-0328">Glycosyltransferase</keyword>
<accession>A0A1H9UK63</accession>
<evidence type="ECO:0000256" key="3">
    <source>
        <dbReference type="ARBA" id="ARBA00022679"/>
    </source>
</evidence>
<evidence type="ECO:0000256" key="1">
    <source>
        <dbReference type="ARBA" id="ARBA00006739"/>
    </source>
</evidence>
<dbReference type="InterPro" id="IPR001173">
    <property type="entry name" value="Glyco_trans_2-like"/>
</dbReference>
<evidence type="ECO:0000313" key="6">
    <source>
        <dbReference type="Proteomes" id="UP000198571"/>
    </source>
</evidence>
<protein>
    <submittedName>
        <fullName evidence="5">Glycosyltransferase involved in cell wall bisynthesis</fullName>
    </submittedName>
</protein>
<keyword evidence="3 5" id="KW-0808">Transferase</keyword>
<dbReference type="AlphaFoldDB" id="A0A1H9UK63"/>
<evidence type="ECO:0000256" key="2">
    <source>
        <dbReference type="ARBA" id="ARBA00022676"/>
    </source>
</evidence>
<feature type="domain" description="Glycosyltransferase 2-like" evidence="4">
    <location>
        <begin position="6"/>
        <end position="170"/>
    </location>
</feature>
<dbReference type="PANTHER" id="PTHR22916:SF51">
    <property type="entry name" value="GLYCOSYLTRANSFERASE EPSH-RELATED"/>
    <property type="match status" value="1"/>
</dbReference>
<comment type="similarity">
    <text evidence="1">Belongs to the glycosyltransferase 2 family.</text>
</comment>
<keyword evidence="6" id="KW-1185">Reference proteome</keyword>
<dbReference type="OrthoDB" id="396512at2"/>
<dbReference type="STRING" id="1601833.SAMN05518684_1086"/>
<sequence length="329" mass="38440">MQPKISIIVPVYKVEPYIRKCINSILDQTFTEFELILINDGSPDNCGKICDEYSKSDERIKVVHKKNGGLSSARNAGLEIAQGDYVGFVDSDDWIEPGMYELLYKMCKENKCEIGNCSSIVHYKTKTLVNGGHSLLIHNKSEAMRAMLESELYDEVVWTKLIKREILENIRFKEGIIHEDTDFTYQVINKSNQVCTIGEPLYHYIKRENSTMDLAKKNIRIDSVIIYDEMYKFIDLYYNELRHLVAYKLANNAMRILNLIILNNREREFKEEYYTVTKILNHYYTQIIQLKNLPYKVKFILTLTKMNSSSYKVLIKLSDKKGQIISMKN</sequence>
<dbReference type="EMBL" id="FOGT01000008">
    <property type="protein sequence ID" value="SES09940.1"/>
    <property type="molecule type" value="Genomic_DNA"/>
</dbReference>
<dbReference type="GO" id="GO:0016757">
    <property type="term" value="F:glycosyltransferase activity"/>
    <property type="evidence" value="ECO:0007669"/>
    <property type="project" value="UniProtKB-KW"/>
</dbReference>
<dbReference type="InterPro" id="IPR029044">
    <property type="entry name" value="Nucleotide-diphossugar_trans"/>
</dbReference>
<dbReference type="PANTHER" id="PTHR22916">
    <property type="entry name" value="GLYCOSYLTRANSFERASE"/>
    <property type="match status" value="1"/>
</dbReference>
<evidence type="ECO:0000259" key="4">
    <source>
        <dbReference type="Pfam" id="PF00535"/>
    </source>
</evidence>
<dbReference type="CDD" id="cd00761">
    <property type="entry name" value="Glyco_tranf_GTA_type"/>
    <property type="match status" value="1"/>
</dbReference>
<proteinExistence type="inferred from homology"/>
<evidence type="ECO:0000313" key="5">
    <source>
        <dbReference type="EMBL" id="SES09940.1"/>
    </source>
</evidence>
<reference evidence="6" key="1">
    <citation type="submission" date="2016-10" db="EMBL/GenBank/DDBJ databases">
        <authorList>
            <person name="Varghese N."/>
            <person name="Submissions S."/>
        </authorList>
    </citation>
    <scope>NUCLEOTIDE SEQUENCE [LARGE SCALE GENOMIC DNA]</scope>
    <source>
        <strain evidence="6">S9</strain>
    </source>
</reference>
<dbReference type="RefSeq" id="WP_093051713.1">
    <property type="nucleotide sequence ID" value="NZ_FOGT01000008.1"/>
</dbReference>
<dbReference type="Pfam" id="PF00535">
    <property type="entry name" value="Glycos_transf_2"/>
    <property type="match status" value="1"/>
</dbReference>
<dbReference type="Gene3D" id="3.90.550.10">
    <property type="entry name" value="Spore Coat Polysaccharide Biosynthesis Protein SpsA, Chain A"/>
    <property type="match status" value="1"/>
</dbReference>
<organism evidence="5 6">
    <name type="scientific">Salipaludibacillus aurantiacus</name>
    <dbReference type="NCBI Taxonomy" id="1601833"/>
    <lineage>
        <taxon>Bacteria</taxon>
        <taxon>Bacillati</taxon>
        <taxon>Bacillota</taxon>
        <taxon>Bacilli</taxon>
        <taxon>Bacillales</taxon>
        <taxon>Bacillaceae</taxon>
    </lineage>
</organism>
<gene>
    <name evidence="5" type="ORF">SAMN05518684_1086</name>
</gene>
<dbReference type="SUPFAM" id="SSF53448">
    <property type="entry name" value="Nucleotide-diphospho-sugar transferases"/>
    <property type="match status" value="1"/>
</dbReference>
<dbReference type="Proteomes" id="UP000198571">
    <property type="component" value="Unassembled WGS sequence"/>
</dbReference>